<dbReference type="OrthoDB" id="10404068at2759"/>
<evidence type="ECO:0000313" key="3">
    <source>
        <dbReference type="Proteomes" id="UP000478052"/>
    </source>
</evidence>
<dbReference type="Proteomes" id="UP000478052">
    <property type="component" value="Unassembled WGS sequence"/>
</dbReference>
<feature type="compositionally biased region" description="Basic residues" evidence="1">
    <location>
        <begin position="15"/>
        <end position="25"/>
    </location>
</feature>
<evidence type="ECO:0000256" key="1">
    <source>
        <dbReference type="SAM" id="MobiDB-lite"/>
    </source>
</evidence>
<keyword evidence="2" id="KW-0406">Ion transport</keyword>
<feature type="compositionally biased region" description="Low complexity" evidence="1">
    <location>
        <begin position="26"/>
        <end position="36"/>
    </location>
</feature>
<proteinExistence type="predicted"/>
<reference evidence="2 3" key="1">
    <citation type="submission" date="2019-08" db="EMBL/GenBank/DDBJ databases">
        <title>Whole genome of Aphis craccivora.</title>
        <authorList>
            <person name="Voronova N.V."/>
            <person name="Shulinski R.S."/>
            <person name="Bandarenka Y.V."/>
            <person name="Zhorov D.G."/>
            <person name="Warner D."/>
        </authorList>
    </citation>
    <scope>NUCLEOTIDE SEQUENCE [LARGE SCALE GENOMIC DNA]</scope>
    <source>
        <strain evidence="2">180601</strain>
        <tissue evidence="2">Whole Body</tissue>
    </source>
</reference>
<dbReference type="EMBL" id="VUJU01003464">
    <property type="protein sequence ID" value="KAF0757811.1"/>
    <property type="molecule type" value="Genomic_DNA"/>
</dbReference>
<keyword evidence="3" id="KW-1185">Reference proteome</keyword>
<evidence type="ECO:0000313" key="2">
    <source>
        <dbReference type="EMBL" id="KAF0757811.1"/>
    </source>
</evidence>
<comment type="caution">
    <text evidence="2">The sequence shown here is derived from an EMBL/GenBank/DDBJ whole genome shotgun (WGS) entry which is preliminary data.</text>
</comment>
<dbReference type="GO" id="GO:0034220">
    <property type="term" value="P:monoatomic ion transmembrane transport"/>
    <property type="evidence" value="ECO:0007669"/>
    <property type="project" value="UniProtKB-KW"/>
</dbReference>
<gene>
    <name evidence="2" type="ORF">FWK35_00031515</name>
</gene>
<feature type="region of interest" description="Disordered" evidence="1">
    <location>
        <begin position="1"/>
        <end position="73"/>
    </location>
</feature>
<keyword evidence="2" id="KW-0407">Ion channel</keyword>
<accession>A0A6G0YKU2</accession>
<name>A0A6G0YKU2_APHCR</name>
<keyword evidence="2" id="KW-0813">Transport</keyword>
<dbReference type="AlphaFoldDB" id="A0A6G0YKU2"/>
<protein>
    <submittedName>
        <fullName evidence="2">TWiK family of potassium channels protein 18-like</fullName>
    </submittedName>
</protein>
<organism evidence="2 3">
    <name type="scientific">Aphis craccivora</name>
    <name type="common">Cowpea aphid</name>
    <dbReference type="NCBI Taxonomy" id="307492"/>
    <lineage>
        <taxon>Eukaryota</taxon>
        <taxon>Metazoa</taxon>
        <taxon>Ecdysozoa</taxon>
        <taxon>Arthropoda</taxon>
        <taxon>Hexapoda</taxon>
        <taxon>Insecta</taxon>
        <taxon>Pterygota</taxon>
        <taxon>Neoptera</taxon>
        <taxon>Paraneoptera</taxon>
        <taxon>Hemiptera</taxon>
        <taxon>Sternorrhyncha</taxon>
        <taxon>Aphidomorpha</taxon>
        <taxon>Aphidoidea</taxon>
        <taxon>Aphididae</taxon>
        <taxon>Aphidini</taxon>
        <taxon>Aphis</taxon>
        <taxon>Aphis</taxon>
    </lineage>
</organism>
<sequence>MSDKNYLAPLEKRLVVRNRREKSSKKSSSTVGTGSVQHTPPPPQQYNTSHHQRAELSPKSRKQQIGGNGGRPVYRLTSEAKHVLCECAEYQLANSPTHDHVAAHILRQLGRHISGHPLCANKPNRLIIVVGSVVGAGYAKMNCSWNRRSSLS</sequence>